<evidence type="ECO:0000256" key="1">
    <source>
        <dbReference type="ARBA" id="ARBA00007228"/>
    </source>
</evidence>
<comment type="similarity">
    <text evidence="1">Belongs to the class IV-like SAM-binding methyltransferase superfamily. RNA methyltransferase TrmH family.</text>
</comment>
<dbReference type="PIRSF" id="PIRSF004808">
    <property type="entry name" value="LasT"/>
    <property type="match status" value="1"/>
</dbReference>
<evidence type="ECO:0000313" key="7">
    <source>
        <dbReference type="Proteomes" id="UP000321523"/>
    </source>
</evidence>
<dbReference type="InterPro" id="IPR029026">
    <property type="entry name" value="tRNA_m1G_MTases_N"/>
</dbReference>
<comment type="caution">
    <text evidence="6">The sequence shown here is derived from an EMBL/GenBank/DDBJ whole genome shotgun (WGS) entry which is preliminary data.</text>
</comment>
<name>A0A512DHL1_9PROT</name>
<dbReference type="CDD" id="cd18093">
    <property type="entry name" value="SpoU-like_TrmJ"/>
    <property type="match status" value="1"/>
</dbReference>
<dbReference type="GO" id="GO:0003723">
    <property type="term" value="F:RNA binding"/>
    <property type="evidence" value="ECO:0007669"/>
    <property type="project" value="InterPro"/>
</dbReference>
<keyword evidence="7" id="KW-1185">Reference proteome</keyword>
<dbReference type="OrthoDB" id="9806346at2"/>
<evidence type="ECO:0000256" key="4">
    <source>
        <dbReference type="ARBA" id="ARBA00022691"/>
    </source>
</evidence>
<evidence type="ECO:0000259" key="5">
    <source>
        <dbReference type="Pfam" id="PF00588"/>
    </source>
</evidence>
<keyword evidence="2 6" id="KW-0489">Methyltransferase</keyword>
<dbReference type="RefSeq" id="WP_044431285.1">
    <property type="nucleotide sequence ID" value="NZ_BJYZ01000001.1"/>
</dbReference>
<dbReference type="PANTHER" id="PTHR42786">
    <property type="entry name" value="TRNA/RRNA METHYLTRANSFERASE"/>
    <property type="match status" value="1"/>
</dbReference>
<protein>
    <submittedName>
        <fullName evidence="6">tRNA (Cytidine/uridine-2'-O-)-methyltransferase TrmJ</fullName>
    </submittedName>
</protein>
<evidence type="ECO:0000256" key="3">
    <source>
        <dbReference type="ARBA" id="ARBA00022679"/>
    </source>
</evidence>
<keyword evidence="4" id="KW-0949">S-adenosyl-L-methionine</keyword>
<dbReference type="GO" id="GO:0002128">
    <property type="term" value="P:tRNA nucleoside ribose methylation"/>
    <property type="evidence" value="ECO:0007669"/>
    <property type="project" value="TreeGrafter"/>
</dbReference>
<reference evidence="6 7" key="1">
    <citation type="submission" date="2019-07" db="EMBL/GenBank/DDBJ databases">
        <title>Whole genome shotgun sequence of Skermanella aerolata NBRC 106429.</title>
        <authorList>
            <person name="Hosoyama A."/>
            <person name="Uohara A."/>
            <person name="Ohji S."/>
            <person name="Ichikawa N."/>
        </authorList>
    </citation>
    <scope>NUCLEOTIDE SEQUENCE [LARGE SCALE GENOMIC DNA]</scope>
    <source>
        <strain evidence="6 7">NBRC 106429</strain>
    </source>
</reference>
<dbReference type="EMBL" id="BJYZ01000001">
    <property type="protein sequence ID" value="GEO35957.1"/>
    <property type="molecule type" value="Genomic_DNA"/>
</dbReference>
<evidence type="ECO:0000256" key="2">
    <source>
        <dbReference type="ARBA" id="ARBA00022603"/>
    </source>
</evidence>
<dbReference type="GO" id="GO:0005829">
    <property type="term" value="C:cytosol"/>
    <property type="evidence" value="ECO:0007669"/>
    <property type="project" value="TreeGrafter"/>
</dbReference>
<dbReference type="Pfam" id="PF00588">
    <property type="entry name" value="SpoU_methylase"/>
    <property type="match status" value="1"/>
</dbReference>
<evidence type="ECO:0000313" key="6">
    <source>
        <dbReference type="EMBL" id="GEO35957.1"/>
    </source>
</evidence>
<dbReference type="InterPro" id="IPR029028">
    <property type="entry name" value="Alpha/beta_knot_MTases"/>
</dbReference>
<keyword evidence="3 6" id="KW-0808">Transferase</keyword>
<dbReference type="PANTHER" id="PTHR42786:SF7">
    <property type="entry name" value="TRNA_RRNA METHYLTRANSFERASE SPOU TYPE DOMAIN-CONTAINING PROTEIN"/>
    <property type="match status" value="1"/>
</dbReference>
<sequence length="257" mass="27944">MAGTNPMRESVLGGPAIILIEPQLGENIGTCARAMLNCGLTDLRLVRPRDGWPSGSAKAAASGADIVLDNARLCDTTEEAIADLSHVFATTARNRGMIKRIMTPREAAVEMRAQSSAGLSTGVLFGPERTGLFNDDLALADTSLTVPLNPSFSSLNLAQAVLLIGYEWYQTGDVTPGRYLHTGATRPANKEELVNFFDHLEQELSGSGFFSSPEKKPSMIRSIRNCFQRMDLTEQEVRTFHGIVSALTGRKRVYPKE</sequence>
<gene>
    <name evidence="6" type="primary">trmJ</name>
    <name evidence="6" type="ORF">SAE02_01050</name>
</gene>
<organism evidence="6 7">
    <name type="scientific">Skermanella aerolata</name>
    <dbReference type="NCBI Taxonomy" id="393310"/>
    <lineage>
        <taxon>Bacteria</taxon>
        <taxon>Pseudomonadati</taxon>
        <taxon>Pseudomonadota</taxon>
        <taxon>Alphaproteobacteria</taxon>
        <taxon>Rhodospirillales</taxon>
        <taxon>Azospirillaceae</taxon>
        <taxon>Skermanella</taxon>
    </lineage>
</organism>
<dbReference type="GO" id="GO:0008173">
    <property type="term" value="F:RNA methyltransferase activity"/>
    <property type="evidence" value="ECO:0007669"/>
    <property type="project" value="InterPro"/>
</dbReference>
<dbReference type="Gene3D" id="3.40.1280.10">
    <property type="match status" value="1"/>
</dbReference>
<dbReference type="SUPFAM" id="SSF75217">
    <property type="entry name" value="alpha/beta knot"/>
    <property type="match status" value="1"/>
</dbReference>
<accession>A0A512DHL1</accession>
<dbReference type="Gene3D" id="1.10.8.590">
    <property type="match status" value="1"/>
</dbReference>
<dbReference type="InterPro" id="IPR001537">
    <property type="entry name" value="SpoU_MeTrfase"/>
</dbReference>
<feature type="domain" description="tRNA/rRNA methyltransferase SpoU type" evidence="5">
    <location>
        <begin position="16"/>
        <end position="166"/>
    </location>
</feature>
<dbReference type="Proteomes" id="UP000321523">
    <property type="component" value="Unassembled WGS sequence"/>
</dbReference>
<dbReference type="InterPro" id="IPR004384">
    <property type="entry name" value="RNA_MeTrfase_TrmJ/LasT"/>
</dbReference>
<dbReference type="AlphaFoldDB" id="A0A512DHL1"/>
<proteinExistence type="inferred from homology"/>